<organism evidence="4">
    <name type="scientific">marine sediment metagenome</name>
    <dbReference type="NCBI Taxonomy" id="412755"/>
    <lineage>
        <taxon>unclassified sequences</taxon>
        <taxon>metagenomes</taxon>
        <taxon>ecological metagenomes</taxon>
    </lineage>
</organism>
<sequence>YAVLDSGNVWSLTTVQDIPVHADPNFVGWWTFVEGQGTTAYDWSGNGNDGTLQGDPEWVDGFFDNALDFDGSGDYVNCGNDSALGLTYTGTVAAWIKHVDVFPGAGATVVAKGGHEWGLLINEDGGNTMQWYCNDTEPRERITGTTPVDDGQWHHVAGVHDGSTMYLYVDGELDASAASSGLINQEAYDVWIGGDSERNARFWNGTIDDVRIYNRVLSVGEIAALATRIEAANPDPADNSVVDPTGGTVLSWSAGRHASKHNVYFSTDETLVNGRNPGVKTELGMPDTDHFTSPAYDQVYYWAVDAVNDPCLWSGKVWSFITIPSAIPVHTDPCFVGWWSFDHGSGPAAFDWSGHDNHGILNGGPNWILGMWDDALQFDGTDDYVAIQNLYYDSNYPEV</sequence>
<gene>
    <name evidence="4" type="ORF">S01H1_13937</name>
</gene>
<evidence type="ECO:0000313" key="4">
    <source>
        <dbReference type="EMBL" id="GAF79978.1"/>
    </source>
</evidence>
<dbReference type="PANTHER" id="PTHR47635:SF2">
    <property type="entry name" value="LAMG-LIKE JELLYROLL FOLD DOMAIN-CONTAINING PROTEIN"/>
    <property type="match status" value="1"/>
</dbReference>
<dbReference type="InterPro" id="IPR006558">
    <property type="entry name" value="LamG-like"/>
</dbReference>
<dbReference type="Gene3D" id="2.60.120.200">
    <property type="match status" value="2"/>
</dbReference>
<comment type="caution">
    <text evidence="4">The sequence shown here is derived from an EMBL/GenBank/DDBJ whole genome shotgun (WGS) entry which is preliminary data.</text>
</comment>
<name>X0SG29_9ZZZZ</name>
<feature type="non-terminal residue" evidence="4">
    <location>
        <position position="1"/>
    </location>
</feature>
<dbReference type="PANTHER" id="PTHR47635">
    <property type="entry name" value="CUB DOMAIN-CONTAINING PROTEIN"/>
    <property type="match status" value="1"/>
</dbReference>
<evidence type="ECO:0000259" key="3">
    <source>
        <dbReference type="SMART" id="SM00560"/>
    </source>
</evidence>
<dbReference type="Pfam" id="PF13385">
    <property type="entry name" value="Laminin_G_3"/>
    <property type="match status" value="1"/>
</dbReference>
<reference evidence="4" key="1">
    <citation type="journal article" date="2014" name="Front. Microbiol.">
        <title>High frequency of phylogenetically diverse reductive dehalogenase-homologous genes in deep subseafloor sedimentary metagenomes.</title>
        <authorList>
            <person name="Kawai M."/>
            <person name="Futagami T."/>
            <person name="Toyoda A."/>
            <person name="Takaki Y."/>
            <person name="Nishi S."/>
            <person name="Hori S."/>
            <person name="Arai W."/>
            <person name="Tsubouchi T."/>
            <person name="Morono Y."/>
            <person name="Uchiyama I."/>
            <person name="Ito T."/>
            <person name="Fujiyama A."/>
            <person name="Inagaki F."/>
            <person name="Takami H."/>
        </authorList>
    </citation>
    <scope>NUCLEOTIDE SEQUENCE</scope>
    <source>
        <strain evidence="4">Expedition CK06-06</strain>
    </source>
</reference>
<proteinExistence type="predicted"/>
<protein>
    <recommendedName>
        <fullName evidence="3">LamG-like jellyroll fold domain-containing protein</fullName>
    </recommendedName>
</protein>
<dbReference type="AlphaFoldDB" id="X0SG29"/>
<dbReference type="Gene3D" id="2.60.40.10">
    <property type="entry name" value="Immunoglobulins"/>
    <property type="match status" value="1"/>
</dbReference>
<feature type="domain" description="LamG-like jellyroll fold" evidence="3">
    <location>
        <begin position="91"/>
        <end position="220"/>
    </location>
</feature>
<keyword evidence="1" id="KW-0732">Signal</keyword>
<dbReference type="EMBL" id="BARS01007216">
    <property type="protein sequence ID" value="GAF79978.1"/>
    <property type="molecule type" value="Genomic_DNA"/>
</dbReference>
<keyword evidence="2" id="KW-1015">Disulfide bond</keyword>
<dbReference type="SUPFAM" id="SSF49899">
    <property type="entry name" value="Concanavalin A-like lectins/glucanases"/>
    <property type="match status" value="2"/>
</dbReference>
<dbReference type="InterPro" id="IPR013783">
    <property type="entry name" value="Ig-like_fold"/>
</dbReference>
<feature type="non-terminal residue" evidence="4">
    <location>
        <position position="399"/>
    </location>
</feature>
<evidence type="ECO:0000256" key="1">
    <source>
        <dbReference type="ARBA" id="ARBA00022729"/>
    </source>
</evidence>
<dbReference type="InterPro" id="IPR013320">
    <property type="entry name" value="ConA-like_dom_sf"/>
</dbReference>
<accession>X0SG29</accession>
<evidence type="ECO:0000256" key="2">
    <source>
        <dbReference type="ARBA" id="ARBA00023157"/>
    </source>
</evidence>
<dbReference type="SMART" id="SM00560">
    <property type="entry name" value="LamGL"/>
    <property type="match status" value="1"/>
</dbReference>